<dbReference type="KEGG" id="asw:CVS48_08200"/>
<reference evidence="2 3" key="1">
    <citation type="submission" date="2018-02" db="EMBL/GenBank/DDBJ databases">
        <title>Draft Genome of Achromobacter spanius stain 6.</title>
        <authorList>
            <person name="Gunasekera T.S."/>
            <person name="Radwan O."/>
            <person name="Ruiz O.N."/>
        </authorList>
    </citation>
    <scope>NUCLEOTIDE SEQUENCE [LARGE SCALE GENOMIC DNA]</scope>
    <source>
        <strain evidence="2 3">6</strain>
    </source>
</reference>
<dbReference type="SUPFAM" id="SSF52833">
    <property type="entry name" value="Thioredoxin-like"/>
    <property type="match status" value="1"/>
</dbReference>
<evidence type="ECO:0000256" key="1">
    <source>
        <dbReference type="ARBA" id="ARBA00005791"/>
    </source>
</evidence>
<dbReference type="OrthoDB" id="9780340at2"/>
<gene>
    <name evidence="2" type="ORF">C4E15_05960</name>
</gene>
<dbReference type="InterPro" id="IPR036249">
    <property type="entry name" value="Thioredoxin-like_sf"/>
</dbReference>
<dbReference type="PROSITE" id="PS51352">
    <property type="entry name" value="THIOREDOXIN_2"/>
    <property type="match status" value="1"/>
</dbReference>
<dbReference type="InterPro" id="IPR013766">
    <property type="entry name" value="Thioredoxin_domain"/>
</dbReference>
<accession>A0A2K8S084</accession>
<dbReference type="AlphaFoldDB" id="A0A2K8S084"/>
<comment type="similarity">
    <text evidence="1">Belongs to the thioredoxin family. DsbA subfamily.</text>
</comment>
<dbReference type="RefSeq" id="WP_100854009.1">
    <property type="nucleotide sequence ID" value="NZ_CADIJT010000003.1"/>
</dbReference>
<evidence type="ECO:0000313" key="3">
    <source>
        <dbReference type="Proteomes" id="UP000239990"/>
    </source>
</evidence>
<dbReference type="PANTHER" id="PTHR13887">
    <property type="entry name" value="GLUTATHIONE S-TRANSFERASE KAPPA"/>
    <property type="match status" value="1"/>
</dbReference>
<dbReference type="EMBL" id="PREU01000002">
    <property type="protein sequence ID" value="PPA77560.1"/>
    <property type="molecule type" value="Genomic_DNA"/>
</dbReference>
<dbReference type="Gene3D" id="3.40.30.10">
    <property type="entry name" value="Glutaredoxin"/>
    <property type="match status" value="1"/>
</dbReference>
<dbReference type="GeneID" id="92905911"/>
<name>A0A2K8S084_9BURK</name>
<dbReference type="Proteomes" id="UP000239990">
    <property type="component" value="Unassembled WGS sequence"/>
</dbReference>
<dbReference type="Pfam" id="PF13462">
    <property type="entry name" value="Thioredoxin_4"/>
    <property type="match status" value="1"/>
</dbReference>
<dbReference type="InterPro" id="IPR012336">
    <property type="entry name" value="Thioredoxin-like_fold"/>
</dbReference>
<evidence type="ECO:0000313" key="2">
    <source>
        <dbReference type="EMBL" id="PPA77560.1"/>
    </source>
</evidence>
<protein>
    <submittedName>
        <fullName evidence="2">Disulfide bond formation protein DsbA</fullName>
    </submittedName>
</protein>
<dbReference type="PANTHER" id="PTHR13887:SF56">
    <property type="entry name" value="THIOREDOXIN-LIKE REDUCTASE RV2466C"/>
    <property type="match status" value="1"/>
</dbReference>
<proteinExistence type="inferred from homology"/>
<sequence>MNRRLLVISISVVSIAIFAFAAFYTRPADVPAREAAQSGTDSPRAETLVRFHSPVIGKFDAPVTVVEFFDPSCEGCRAFYPYVKQILSKYPNEVRVVMRYVLFHKGSEETVRMLEAARRQGLFEPVLEAILEAQPEWHDDPEVAAAWRAAAQAGLDQKKARGDMHDPAISALIRADEADANAAGIKGTPTFFVNGTRLGKLTPQDLSAAIEHARQGSKK</sequence>
<comment type="caution">
    <text evidence="2">The sequence shown here is derived from an EMBL/GenBank/DDBJ whole genome shotgun (WGS) entry which is preliminary data.</text>
</comment>
<organism evidence="2 3">
    <name type="scientific">Achromobacter spanius</name>
    <dbReference type="NCBI Taxonomy" id="217203"/>
    <lineage>
        <taxon>Bacteria</taxon>
        <taxon>Pseudomonadati</taxon>
        <taxon>Pseudomonadota</taxon>
        <taxon>Betaproteobacteria</taxon>
        <taxon>Burkholderiales</taxon>
        <taxon>Alcaligenaceae</taxon>
        <taxon>Achromobacter</taxon>
    </lineage>
</organism>